<feature type="signal peptide" evidence="1">
    <location>
        <begin position="1"/>
        <end position="19"/>
    </location>
</feature>
<feature type="domain" description="TonB C-terminal" evidence="2">
    <location>
        <begin position="97"/>
        <end position="187"/>
    </location>
</feature>
<dbReference type="Pfam" id="PF03544">
    <property type="entry name" value="TonB_C"/>
    <property type="match status" value="1"/>
</dbReference>
<evidence type="ECO:0000256" key="1">
    <source>
        <dbReference type="SAM" id="SignalP"/>
    </source>
</evidence>
<dbReference type="Gene3D" id="3.30.1150.10">
    <property type="match status" value="1"/>
</dbReference>
<evidence type="ECO:0000313" key="3">
    <source>
        <dbReference type="EMBL" id="MFD2908890.1"/>
    </source>
</evidence>
<keyword evidence="1" id="KW-0732">Signal</keyword>
<dbReference type="Proteomes" id="UP001597549">
    <property type="component" value="Unassembled WGS sequence"/>
</dbReference>
<evidence type="ECO:0000259" key="2">
    <source>
        <dbReference type="PROSITE" id="PS52015"/>
    </source>
</evidence>
<organism evidence="3 4">
    <name type="scientific">Flavobacterium ardleyense</name>
    <dbReference type="NCBI Taxonomy" id="2038737"/>
    <lineage>
        <taxon>Bacteria</taxon>
        <taxon>Pseudomonadati</taxon>
        <taxon>Bacteroidota</taxon>
        <taxon>Flavobacteriia</taxon>
        <taxon>Flavobacteriales</taxon>
        <taxon>Flavobacteriaceae</taxon>
        <taxon>Flavobacterium</taxon>
    </lineage>
</organism>
<dbReference type="PANTHER" id="PTHR33446">
    <property type="entry name" value="PROTEIN TONB-RELATED"/>
    <property type="match status" value="1"/>
</dbReference>
<name>A0ABW5Z8P5_9FLAO</name>
<proteinExistence type="predicted"/>
<dbReference type="InterPro" id="IPR037682">
    <property type="entry name" value="TonB_C"/>
</dbReference>
<reference evidence="4" key="1">
    <citation type="journal article" date="2019" name="Int. J. Syst. Evol. Microbiol.">
        <title>The Global Catalogue of Microorganisms (GCM) 10K type strain sequencing project: providing services to taxonomists for standard genome sequencing and annotation.</title>
        <authorList>
            <consortium name="The Broad Institute Genomics Platform"/>
            <consortium name="The Broad Institute Genome Sequencing Center for Infectious Disease"/>
            <person name="Wu L."/>
            <person name="Ma J."/>
        </authorList>
    </citation>
    <scope>NUCLEOTIDE SEQUENCE [LARGE SCALE GENOMIC DNA]</scope>
    <source>
        <strain evidence="4">KCTC 52644</strain>
    </source>
</reference>
<dbReference type="EMBL" id="JBHUOL010000012">
    <property type="protein sequence ID" value="MFD2908890.1"/>
    <property type="molecule type" value="Genomic_DNA"/>
</dbReference>
<comment type="caution">
    <text evidence="3">The sequence shown here is derived from an EMBL/GenBank/DDBJ whole genome shotgun (WGS) entry which is preliminary data.</text>
</comment>
<sequence length="187" mass="21521">MKRIFLLFFILLFCGSIVAQKKTSAQIKKEAYELKLKQEWESYLVKVEKNNTLKTKLKTEKDSLNSLSPKKDSIICDNIRLPFYEKTDNLGNKNEISVQEYISMHIRNNFNYPEFAMEHNIQGRVVTTYTINKEGDIVGVSAEGPENGLILEQEAIRIIKKLPRCVPGLCDDKPTSIRHVVPITFKL</sequence>
<dbReference type="InterPro" id="IPR051045">
    <property type="entry name" value="TonB-dependent_transducer"/>
</dbReference>
<accession>A0ABW5Z8P5</accession>
<dbReference type="SUPFAM" id="SSF74653">
    <property type="entry name" value="TolA/TonB C-terminal domain"/>
    <property type="match status" value="1"/>
</dbReference>
<feature type="chain" id="PRO_5046244473" evidence="1">
    <location>
        <begin position="20"/>
        <end position="187"/>
    </location>
</feature>
<dbReference type="PROSITE" id="PS52015">
    <property type="entry name" value="TONB_CTD"/>
    <property type="match status" value="1"/>
</dbReference>
<keyword evidence="4" id="KW-1185">Reference proteome</keyword>
<gene>
    <name evidence="3" type="ORF">ACFSX9_09085</name>
</gene>
<dbReference type="PANTHER" id="PTHR33446:SF2">
    <property type="entry name" value="PROTEIN TONB"/>
    <property type="match status" value="1"/>
</dbReference>
<dbReference type="RefSeq" id="WP_379806829.1">
    <property type="nucleotide sequence ID" value="NZ_JBHUOL010000012.1"/>
</dbReference>
<evidence type="ECO:0000313" key="4">
    <source>
        <dbReference type="Proteomes" id="UP001597549"/>
    </source>
</evidence>
<protein>
    <submittedName>
        <fullName evidence="3">Energy transducer TonB</fullName>
    </submittedName>
</protein>